<dbReference type="InterPro" id="IPR020922">
    <property type="entry name" value="dITP/XTP_pyrophosphatase"/>
</dbReference>
<evidence type="ECO:0000256" key="6">
    <source>
        <dbReference type="ARBA" id="ARBA00022842"/>
    </source>
</evidence>
<comment type="function">
    <text evidence="10">Pyrophosphatase that catalyzes the hydrolysis of nucleoside triphosphates to their monophosphate derivatives, with a high preference for the non-canonical purine nucleotides XTP (xanthosine triphosphate), dITP (deoxyinosine triphosphate) and ITP. Seems to function as a house-cleaning enzyme that removes non-canonical purine nucleotides from the nucleotide pool, thus preventing their incorporation into DNA/RNA and avoiding chromosomal lesions.</text>
</comment>
<reference evidence="12" key="2">
    <citation type="journal article" date="2021" name="PeerJ">
        <title>Extensive microbial diversity within the chicken gut microbiome revealed by metagenomics and culture.</title>
        <authorList>
            <person name="Gilroy R."/>
            <person name="Ravi A."/>
            <person name="Getino M."/>
            <person name="Pursley I."/>
            <person name="Horton D.L."/>
            <person name="Alikhan N.F."/>
            <person name="Baker D."/>
            <person name="Gharbi K."/>
            <person name="Hall N."/>
            <person name="Watson M."/>
            <person name="Adriaenssens E.M."/>
            <person name="Foster-Nyarko E."/>
            <person name="Jarju S."/>
            <person name="Secka A."/>
            <person name="Antonio M."/>
            <person name="Oren A."/>
            <person name="Chaudhuri R.R."/>
            <person name="La Ragione R."/>
            <person name="Hildebrand F."/>
            <person name="Pallen M.J."/>
        </authorList>
    </citation>
    <scope>NUCLEOTIDE SEQUENCE</scope>
    <source>
        <strain evidence="12">6276</strain>
    </source>
</reference>
<comment type="caution">
    <text evidence="10">Lacks conserved residue(s) required for the propagation of feature annotation.</text>
</comment>
<keyword evidence="7 10" id="KW-0546">Nucleotide metabolism</keyword>
<dbReference type="GO" id="GO:0036222">
    <property type="term" value="F:XTP diphosphatase activity"/>
    <property type="evidence" value="ECO:0007669"/>
    <property type="project" value="UniProtKB-UniRule"/>
</dbReference>
<feature type="binding site" evidence="10">
    <location>
        <position position="169"/>
    </location>
    <ligand>
        <name>substrate</name>
    </ligand>
</feature>
<evidence type="ECO:0000256" key="4">
    <source>
        <dbReference type="ARBA" id="ARBA00022741"/>
    </source>
</evidence>
<gene>
    <name evidence="12" type="primary">rdgB</name>
    <name evidence="12" type="ORF">IAC10_00975</name>
</gene>
<comment type="catalytic activity">
    <reaction evidence="8 10">
        <text>dITP + H2O = dIMP + diphosphate + H(+)</text>
        <dbReference type="Rhea" id="RHEA:28342"/>
        <dbReference type="ChEBI" id="CHEBI:15377"/>
        <dbReference type="ChEBI" id="CHEBI:15378"/>
        <dbReference type="ChEBI" id="CHEBI:33019"/>
        <dbReference type="ChEBI" id="CHEBI:61194"/>
        <dbReference type="ChEBI" id="CHEBI:61382"/>
        <dbReference type="EC" id="3.6.1.66"/>
    </reaction>
</comment>
<reference evidence="12" key="1">
    <citation type="submission" date="2020-10" db="EMBL/GenBank/DDBJ databases">
        <authorList>
            <person name="Gilroy R."/>
        </authorList>
    </citation>
    <scope>NUCLEOTIDE SEQUENCE</scope>
    <source>
        <strain evidence="12">6276</strain>
    </source>
</reference>
<evidence type="ECO:0000256" key="5">
    <source>
        <dbReference type="ARBA" id="ARBA00022801"/>
    </source>
</evidence>
<comment type="catalytic activity">
    <reaction evidence="9 10">
        <text>XTP + H2O = XMP + diphosphate + H(+)</text>
        <dbReference type="Rhea" id="RHEA:28610"/>
        <dbReference type="ChEBI" id="CHEBI:15377"/>
        <dbReference type="ChEBI" id="CHEBI:15378"/>
        <dbReference type="ChEBI" id="CHEBI:33019"/>
        <dbReference type="ChEBI" id="CHEBI:57464"/>
        <dbReference type="ChEBI" id="CHEBI:61314"/>
        <dbReference type="EC" id="3.6.1.66"/>
    </reaction>
</comment>
<dbReference type="HAMAP" id="MF_01405">
    <property type="entry name" value="Non_canon_purine_NTPase"/>
    <property type="match status" value="1"/>
</dbReference>
<protein>
    <recommendedName>
        <fullName evidence="10">dITP/XTP pyrophosphatase</fullName>
        <ecNumber evidence="10">3.6.1.66</ecNumber>
    </recommendedName>
    <alternativeName>
        <fullName evidence="10">Non-canonical purine NTP pyrophosphatase</fullName>
    </alternativeName>
    <alternativeName>
        <fullName evidence="10">Non-standard purine NTP pyrophosphatase</fullName>
    </alternativeName>
    <alternativeName>
        <fullName evidence="10">Nucleoside-triphosphate diphosphatase</fullName>
    </alternativeName>
    <alternativeName>
        <fullName evidence="10">Nucleoside-triphosphate pyrophosphatase</fullName>
        <shortName evidence="10">NTPase</shortName>
    </alternativeName>
</protein>
<dbReference type="EMBL" id="DVIU01000021">
    <property type="protein sequence ID" value="HIS35191.1"/>
    <property type="molecule type" value="Genomic_DNA"/>
</dbReference>
<dbReference type="GO" id="GO:0005829">
    <property type="term" value="C:cytosol"/>
    <property type="evidence" value="ECO:0007669"/>
    <property type="project" value="TreeGrafter"/>
</dbReference>
<evidence type="ECO:0000256" key="11">
    <source>
        <dbReference type="RuleBase" id="RU003781"/>
    </source>
</evidence>
<dbReference type="InterPro" id="IPR029001">
    <property type="entry name" value="ITPase-like_fam"/>
</dbReference>
<evidence type="ECO:0000256" key="1">
    <source>
        <dbReference type="ARBA" id="ARBA00008023"/>
    </source>
</evidence>
<comment type="catalytic activity">
    <reaction evidence="10">
        <text>ITP + H2O = IMP + diphosphate + H(+)</text>
        <dbReference type="Rhea" id="RHEA:29399"/>
        <dbReference type="ChEBI" id="CHEBI:15377"/>
        <dbReference type="ChEBI" id="CHEBI:15378"/>
        <dbReference type="ChEBI" id="CHEBI:33019"/>
        <dbReference type="ChEBI" id="CHEBI:58053"/>
        <dbReference type="ChEBI" id="CHEBI:61402"/>
        <dbReference type="EC" id="3.6.1.66"/>
    </reaction>
</comment>
<dbReference type="NCBIfam" id="TIGR00042">
    <property type="entry name" value="RdgB/HAM1 family non-canonical purine NTP pyrophosphatase"/>
    <property type="match status" value="1"/>
</dbReference>
<dbReference type="Gene3D" id="3.90.950.10">
    <property type="match status" value="1"/>
</dbReference>
<organism evidence="12 13">
    <name type="scientific">Candidatus Scatousia excrementigallinarum</name>
    <dbReference type="NCBI Taxonomy" id="2840935"/>
    <lineage>
        <taxon>Bacteria</taxon>
        <taxon>Candidatus Scatousia</taxon>
    </lineage>
</organism>
<dbReference type="Proteomes" id="UP000823928">
    <property type="component" value="Unassembled WGS sequence"/>
</dbReference>
<feature type="binding site" evidence="10">
    <location>
        <begin position="174"/>
        <end position="175"/>
    </location>
    <ligand>
        <name>substrate</name>
    </ligand>
</feature>
<accession>A0A9D1EWT3</accession>
<dbReference type="GO" id="GO:0035870">
    <property type="term" value="F:dITP diphosphatase activity"/>
    <property type="evidence" value="ECO:0007669"/>
    <property type="project" value="UniProtKB-UniRule"/>
</dbReference>
<evidence type="ECO:0000256" key="8">
    <source>
        <dbReference type="ARBA" id="ARBA00051875"/>
    </source>
</evidence>
<feature type="binding site" evidence="10">
    <location>
        <begin position="146"/>
        <end position="149"/>
    </location>
    <ligand>
        <name>substrate</name>
    </ligand>
</feature>
<evidence type="ECO:0000256" key="3">
    <source>
        <dbReference type="ARBA" id="ARBA00022723"/>
    </source>
</evidence>
<dbReference type="AlphaFoldDB" id="A0A9D1EWT3"/>
<proteinExistence type="inferred from homology"/>
<dbReference type="GO" id="GO:0000166">
    <property type="term" value="F:nucleotide binding"/>
    <property type="evidence" value="ECO:0007669"/>
    <property type="project" value="UniProtKB-KW"/>
</dbReference>
<dbReference type="SUPFAM" id="SSF52972">
    <property type="entry name" value="ITPase-like"/>
    <property type="match status" value="1"/>
</dbReference>
<evidence type="ECO:0000313" key="13">
    <source>
        <dbReference type="Proteomes" id="UP000823928"/>
    </source>
</evidence>
<evidence type="ECO:0000256" key="10">
    <source>
        <dbReference type="HAMAP-Rule" id="MF_01405"/>
    </source>
</evidence>
<dbReference type="GO" id="GO:0017111">
    <property type="term" value="F:ribonucleoside triphosphate phosphatase activity"/>
    <property type="evidence" value="ECO:0007669"/>
    <property type="project" value="InterPro"/>
</dbReference>
<dbReference type="GO" id="GO:0009117">
    <property type="term" value="P:nucleotide metabolic process"/>
    <property type="evidence" value="ECO:0007669"/>
    <property type="project" value="UniProtKB-KW"/>
</dbReference>
<comment type="cofactor">
    <cofactor evidence="10">
        <name>Mg(2+)</name>
        <dbReference type="ChEBI" id="CHEBI:18420"/>
    </cofactor>
    <text evidence="10">Binds 1 Mg(2+) ion per subunit.</text>
</comment>
<keyword evidence="4 10" id="KW-0547">Nucleotide-binding</keyword>
<evidence type="ECO:0000313" key="12">
    <source>
        <dbReference type="EMBL" id="HIS35191.1"/>
    </source>
</evidence>
<comment type="similarity">
    <text evidence="1 10 11">Belongs to the HAM1 NTPase family.</text>
</comment>
<dbReference type="GO" id="GO:0009146">
    <property type="term" value="P:purine nucleoside triphosphate catabolic process"/>
    <property type="evidence" value="ECO:0007669"/>
    <property type="project" value="UniProtKB-UniRule"/>
</dbReference>
<feature type="binding site" evidence="10">
    <location>
        <position position="67"/>
    </location>
    <ligand>
        <name>Mg(2+)</name>
        <dbReference type="ChEBI" id="CHEBI:18420"/>
    </ligand>
</feature>
<dbReference type="PANTHER" id="PTHR11067:SF9">
    <property type="entry name" value="INOSINE TRIPHOSPHATE PYROPHOSPHATASE"/>
    <property type="match status" value="1"/>
</dbReference>
<evidence type="ECO:0000256" key="2">
    <source>
        <dbReference type="ARBA" id="ARBA00011738"/>
    </source>
</evidence>
<dbReference type="InterPro" id="IPR002637">
    <property type="entry name" value="RdgB/HAM1"/>
</dbReference>
<evidence type="ECO:0000256" key="9">
    <source>
        <dbReference type="ARBA" id="ARBA00052017"/>
    </source>
</evidence>
<comment type="caution">
    <text evidence="12">The sequence shown here is derived from an EMBL/GenBank/DDBJ whole genome shotgun (WGS) entry which is preliminary data.</text>
</comment>
<keyword evidence="6 10" id="KW-0460">Magnesium</keyword>
<feature type="binding site" evidence="10">
    <location>
        <begin position="8"/>
        <end position="13"/>
    </location>
    <ligand>
        <name>substrate</name>
    </ligand>
</feature>
<keyword evidence="5 10" id="KW-0378">Hydrolase</keyword>
<feature type="active site" description="Proton acceptor" evidence="10">
    <location>
        <position position="67"/>
    </location>
</feature>
<dbReference type="Pfam" id="PF01725">
    <property type="entry name" value="Ham1p_like"/>
    <property type="match status" value="1"/>
</dbReference>
<evidence type="ECO:0000256" key="7">
    <source>
        <dbReference type="ARBA" id="ARBA00023080"/>
    </source>
</evidence>
<dbReference type="GO" id="GO:0046872">
    <property type="term" value="F:metal ion binding"/>
    <property type="evidence" value="ECO:0007669"/>
    <property type="project" value="UniProtKB-KW"/>
</dbReference>
<dbReference type="PANTHER" id="PTHR11067">
    <property type="entry name" value="INOSINE TRIPHOSPHATE PYROPHOSPHATASE/HAM1 PROTEIN"/>
    <property type="match status" value="1"/>
</dbReference>
<dbReference type="FunFam" id="3.90.950.10:FF:000001">
    <property type="entry name" value="dITP/XTP pyrophosphatase"/>
    <property type="match status" value="1"/>
</dbReference>
<sequence length="188" mass="20475">MMKIVFATGNPHKLKEIKEIAGDTDIEFVLPAEGFNPVENGDTFEENSLIKAKEAARVSKMISLADDTGLCVESLGGAPGIHSARYADTGQARIDKLLKELEPYENRNAEFVCAMTLVDENGNLLHSATGICKGKIAKKQSGNGGFGYDPIFIVEEKNKTMAELSNIEKNEISHRGRALRKILALLTP</sequence>
<name>A0A9D1EWT3_9BACT</name>
<keyword evidence="3 10" id="KW-0479">Metal-binding</keyword>
<dbReference type="GO" id="GO:0036220">
    <property type="term" value="F:ITP diphosphatase activity"/>
    <property type="evidence" value="ECO:0007669"/>
    <property type="project" value="UniProtKB-UniRule"/>
</dbReference>
<comment type="subunit">
    <text evidence="2 10">Homodimer.</text>
</comment>
<dbReference type="EC" id="3.6.1.66" evidence="10"/>
<dbReference type="CDD" id="cd00515">
    <property type="entry name" value="HAM1"/>
    <property type="match status" value="1"/>
</dbReference>
<feature type="binding site" evidence="10">
    <location>
        <position position="68"/>
    </location>
    <ligand>
        <name>substrate</name>
    </ligand>
</feature>